<feature type="region of interest" description="Disordered" evidence="1">
    <location>
        <begin position="1"/>
        <end position="45"/>
    </location>
</feature>
<name>A0A1D8KS18_9CAUD</name>
<dbReference type="Proteomes" id="UP000204364">
    <property type="component" value="Segment"/>
</dbReference>
<dbReference type="GeneID" id="30309960"/>
<evidence type="ECO:0000313" key="2">
    <source>
        <dbReference type="EMBL" id="AOV61481.1"/>
    </source>
</evidence>
<protein>
    <submittedName>
        <fullName evidence="2">Baseplate tail tube cap</fullName>
    </submittedName>
</protein>
<sequence length="368" mass="40561">MAKESKQKQQPTTKKKDSSGRGSGDRLIYPMTTPRGPSTSDGAISRGHRFETKQIDYMKLMIYDPETANPYNYVGQNSRKGNPGRRYNRNQIYKTIYLYLPHDLNETYSTSYEKAALGPFGDIAVEAMRSGDTSKVAEKISSAAGSAKPEVAFNAVANIFNGAAGAFGVDGNMSKNSLAALSSGKVFNPYEETTFKGVNYRSHSFTFDMAPRNPQEARNIQAIIHELRDSMLPGTSGDDSRWLTIPRFFRAEIVRYSPRRSGSDALGDEKLNEPAMMRTLLTFPVNMVLTNMQVNLTPNGQNTSLRADLSGIDYGPAQYRMTLSFDETAFITRDVYNANNQKTRKKIAAPAADNAKGAPSGDSKSSKD</sequence>
<reference evidence="2 3" key="1">
    <citation type="journal article" date="2016" name="Virology">
        <title>The genomic content and context of auxiliary metabolic genes in marine cyanomyoviruses.</title>
        <authorList>
            <person name="Crummett L.T."/>
            <person name="Puxty R.J."/>
            <person name="Weihe C."/>
            <person name="Marston M.F."/>
            <person name="Martiny J.B."/>
        </authorList>
    </citation>
    <scope>NUCLEOTIDE SEQUENCE [LARGE SCALE GENOMIC DNA]</scope>
    <source>
        <strain evidence="2">0810PA09</strain>
    </source>
</reference>
<evidence type="ECO:0000256" key="1">
    <source>
        <dbReference type="SAM" id="MobiDB-lite"/>
    </source>
</evidence>
<dbReference type="KEGG" id="vg:30309960"/>
<feature type="compositionally biased region" description="Low complexity" evidence="1">
    <location>
        <begin position="348"/>
        <end position="358"/>
    </location>
</feature>
<dbReference type="InterPro" id="IPR024389">
    <property type="entry name" value="Gp48_T4-like"/>
</dbReference>
<dbReference type="OrthoDB" id="18616at10239"/>
<dbReference type="RefSeq" id="YP_009324996.1">
    <property type="nucleotide sequence ID" value="NC_031944.1"/>
</dbReference>
<proteinExistence type="predicted"/>
<dbReference type="Pfam" id="PF11091">
    <property type="entry name" value="T4_tail_cap"/>
    <property type="match status" value="1"/>
</dbReference>
<evidence type="ECO:0000313" key="3">
    <source>
        <dbReference type="Proteomes" id="UP000204364"/>
    </source>
</evidence>
<keyword evidence="3" id="KW-1185">Reference proteome</keyword>
<dbReference type="EMBL" id="KU686210">
    <property type="protein sequence ID" value="AOV61481.1"/>
    <property type="molecule type" value="Genomic_DNA"/>
</dbReference>
<feature type="region of interest" description="Disordered" evidence="1">
    <location>
        <begin position="344"/>
        <end position="368"/>
    </location>
</feature>
<gene>
    <name evidence="2" type="ORF">P090810_006</name>
</gene>
<accession>A0A1D8KS18</accession>
<organism evidence="2 3">
    <name type="scientific">Synechococcus phage S-WAM1</name>
    <dbReference type="NCBI Taxonomy" id="1815521"/>
    <lineage>
        <taxon>Viruses</taxon>
        <taxon>Duplodnaviria</taxon>
        <taxon>Heunggongvirae</taxon>
        <taxon>Uroviricota</taxon>
        <taxon>Caudoviricetes</taxon>
        <taxon>Pantevenvirales</taxon>
        <taxon>Kyanoviridae</taxon>
        <taxon>Sokavirus</taxon>
        <taxon>Sokavirus swam1</taxon>
    </lineage>
</organism>